<dbReference type="GO" id="GO:0030313">
    <property type="term" value="C:cell envelope"/>
    <property type="evidence" value="ECO:0007669"/>
    <property type="project" value="UniProtKB-SubCell"/>
</dbReference>
<dbReference type="NCBIfam" id="TIGR00229">
    <property type="entry name" value="sensory_box"/>
    <property type="match status" value="1"/>
</dbReference>
<keyword evidence="2 3" id="KW-0175">Coiled coil</keyword>
<dbReference type="Pfam" id="PF00989">
    <property type="entry name" value="PAS"/>
    <property type="match status" value="1"/>
</dbReference>
<feature type="transmembrane region" description="Helical" evidence="4">
    <location>
        <begin position="173"/>
        <end position="195"/>
    </location>
</feature>
<protein>
    <submittedName>
        <fullName evidence="6">Putative PAS/PAC sensor protein</fullName>
    </submittedName>
</protein>
<keyword evidence="4" id="KW-0812">Transmembrane</keyword>
<accession>S0G304</accession>
<dbReference type="GO" id="GO:0006355">
    <property type="term" value="P:regulation of DNA-templated transcription"/>
    <property type="evidence" value="ECO:0007669"/>
    <property type="project" value="InterPro"/>
</dbReference>
<comment type="subcellular location">
    <subcellularLocation>
        <location evidence="1">Cell envelope</location>
    </subcellularLocation>
</comment>
<dbReference type="InterPro" id="IPR058982">
    <property type="entry name" value="Beta-barrel_AprE"/>
</dbReference>
<keyword evidence="4" id="KW-0472">Membrane</keyword>
<evidence type="ECO:0000256" key="1">
    <source>
        <dbReference type="ARBA" id="ARBA00004196"/>
    </source>
</evidence>
<dbReference type="PANTHER" id="PTHR32347">
    <property type="entry name" value="EFFLUX SYSTEM COMPONENT YKNX-RELATED"/>
    <property type="match status" value="1"/>
</dbReference>
<dbReference type="SMART" id="SM00091">
    <property type="entry name" value="PAS"/>
    <property type="match status" value="1"/>
</dbReference>
<dbReference type="Gene3D" id="1.10.287.470">
    <property type="entry name" value="Helix hairpin bin"/>
    <property type="match status" value="1"/>
</dbReference>
<dbReference type="InterPro" id="IPR035965">
    <property type="entry name" value="PAS-like_dom_sf"/>
</dbReference>
<dbReference type="Gene3D" id="6.20.50.140">
    <property type="match status" value="1"/>
</dbReference>
<evidence type="ECO:0000256" key="3">
    <source>
        <dbReference type="SAM" id="Coils"/>
    </source>
</evidence>
<dbReference type="Proteomes" id="UP000014216">
    <property type="component" value="Unassembled WGS sequence"/>
</dbReference>
<proteinExistence type="predicted"/>
<keyword evidence="4" id="KW-1133">Transmembrane helix</keyword>
<dbReference type="InterPro" id="IPR050465">
    <property type="entry name" value="UPF0194_transport"/>
</dbReference>
<dbReference type="Gene3D" id="3.30.450.20">
    <property type="entry name" value="PAS domain"/>
    <property type="match status" value="1"/>
</dbReference>
<dbReference type="EMBL" id="APJX01000010">
    <property type="protein sequence ID" value="EMS78126.1"/>
    <property type="molecule type" value="Genomic_DNA"/>
</dbReference>
<evidence type="ECO:0000313" key="7">
    <source>
        <dbReference type="Proteomes" id="UP000014216"/>
    </source>
</evidence>
<dbReference type="RefSeq" id="WP_006967929.1">
    <property type="nucleotide sequence ID" value="NZ_APJX01000010.1"/>
</dbReference>
<dbReference type="OrthoDB" id="5409683at2"/>
<evidence type="ECO:0000313" key="6">
    <source>
        <dbReference type="EMBL" id="EMS78126.1"/>
    </source>
</evidence>
<dbReference type="InterPro" id="IPR000014">
    <property type="entry name" value="PAS"/>
</dbReference>
<sequence length="612" mass="66651">MARKIAFYQQIVESMDEGVMALDTQGEVILFNDAAARILDMDPESVRGRPFGQVFMMDMEGNDLFCDTILNAVYKSGVGLTDTMEFTRKDGDVRVISMSTSYLKTLAGADGKGKDEAGTDQGGDGVVVVLNDITEISRSREKEKALNHELSAAFLQMEESKRRLERALKKVKWIRFFIVFAVVVGLSGTAGFLWFNGDLSSALFSSETAGPHVPGQGMVTATVTKQPLTAAISLSGSVAPLEEINVVAPFEGKIKGKYFIYDQKVEKGAPLVLMDTTRLEVELRQAKSSYIKAEQSFKQVLDWEKSVEVSNAKRNFTKTRISLDASRRKLEESRLLFEKGIIAGSELKSAESDFTNQQMDLKASEESLASVLDKGSKENVDIARMELANARVNLEEIQEKLSRSRVDAPVSGIILKPARQNSGKGSGGSKTLEPGLSVSQGEVLLTVGNLDGLSVKSKVDEIDIGKIQFGQKVRVAGDAFAGIPLTGRVRHISSNAVSTGNEGPMFDVDVAIENLTSAHREKIRLGMSTNLEIMVYDNPEALVLPLAAVEVRGTRKFVKVLEAGDLLEREIVTGLTTLDAVEVVQGLVQGDLVYYQPLMGGPSRSHGELLRN</sequence>
<evidence type="ECO:0000259" key="5">
    <source>
        <dbReference type="PROSITE" id="PS50112"/>
    </source>
</evidence>
<organism evidence="6 7">
    <name type="scientific">Desulfotignum phosphitoxidans DSM 13687</name>
    <dbReference type="NCBI Taxonomy" id="1286635"/>
    <lineage>
        <taxon>Bacteria</taxon>
        <taxon>Pseudomonadati</taxon>
        <taxon>Thermodesulfobacteriota</taxon>
        <taxon>Desulfobacteria</taxon>
        <taxon>Desulfobacterales</taxon>
        <taxon>Desulfobacteraceae</taxon>
        <taxon>Desulfotignum</taxon>
    </lineage>
</organism>
<evidence type="ECO:0000256" key="2">
    <source>
        <dbReference type="ARBA" id="ARBA00023054"/>
    </source>
</evidence>
<evidence type="ECO:0000256" key="4">
    <source>
        <dbReference type="SAM" id="Phobius"/>
    </source>
</evidence>
<feature type="domain" description="PAS" evidence="5">
    <location>
        <begin position="4"/>
        <end position="49"/>
    </location>
</feature>
<name>S0G304_9BACT</name>
<dbReference type="Pfam" id="PF26002">
    <property type="entry name" value="Beta-barrel_AprE"/>
    <property type="match status" value="1"/>
</dbReference>
<dbReference type="InterPro" id="IPR013767">
    <property type="entry name" value="PAS_fold"/>
</dbReference>
<dbReference type="SUPFAM" id="SSF55785">
    <property type="entry name" value="PYP-like sensor domain (PAS domain)"/>
    <property type="match status" value="1"/>
</dbReference>
<feature type="coiled-coil region" evidence="3">
    <location>
        <begin position="380"/>
        <end position="407"/>
    </location>
</feature>
<dbReference type="Gene3D" id="2.40.30.170">
    <property type="match status" value="1"/>
</dbReference>
<dbReference type="PROSITE" id="PS50112">
    <property type="entry name" value="PAS"/>
    <property type="match status" value="1"/>
</dbReference>
<gene>
    <name evidence="6" type="ORF">Dpo_10c01200</name>
</gene>
<dbReference type="CDD" id="cd00130">
    <property type="entry name" value="PAS"/>
    <property type="match status" value="1"/>
</dbReference>
<dbReference type="PANTHER" id="PTHR32347:SF14">
    <property type="entry name" value="EFFLUX SYSTEM COMPONENT YKNX-RELATED"/>
    <property type="match status" value="1"/>
</dbReference>
<reference evidence="6 7" key="1">
    <citation type="journal article" date="2013" name="Genome Announc.">
        <title>Draft Genome Sequence of Desulfotignum phosphitoxidans DSM 13687 Strain FiPS-3.</title>
        <authorList>
            <person name="Poehlein A."/>
            <person name="Daniel R."/>
            <person name="Simeonova D.D."/>
        </authorList>
    </citation>
    <scope>NUCLEOTIDE SEQUENCE [LARGE SCALE GENOMIC DNA]</scope>
    <source>
        <strain evidence="6 7">DSM 13687</strain>
    </source>
</reference>
<dbReference type="SUPFAM" id="SSF111369">
    <property type="entry name" value="HlyD-like secretion proteins"/>
    <property type="match status" value="1"/>
</dbReference>
<comment type="caution">
    <text evidence="6">The sequence shown here is derived from an EMBL/GenBank/DDBJ whole genome shotgun (WGS) entry which is preliminary data.</text>
</comment>
<dbReference type="AlphaFoldDB" id="S0G304"/>
<keyword evidence="7" id="KW-1185">Reference proteome</keyword>